<evidence type="ECO:0000256" key="5">
    <source>
        <dbReference type="PROSITE-ProRule" id="PRU01248"/>
    </source>
</evidence>
<comment type="similarity">
    <text evidence="1">Belongs to the 'phage' integrase family.</text>
</comment>
<evidence type="ECO:0000256" key="1">
    <source>
        <dbReference type="ARBA" id="ARBA00008857"/>
    </source>
</evidence>
<proteinExistence type="inferred from homology"/>
<dbReference type="PANTHER" id="PTHR30349:SF64">
    <property type="entry name" value="PROPHAGE INTEGRASE INTD-RELATED"/>
    <property type="match status" value="1"/>
</dbReference>
<organism evidence="7 8">
    <name type="scientific">Spirosoma terrae</name>
    <dbReference type="NCBI Taxonomy" id="1968276"/>
    <lineage>
        <taxon>Bacteria</taxon>
        <taxon>Pseudomonadati</taxon>
        <taxon>Bacteroidota</taxon>
        <taxon>Cytophagia</taxon>
        <taxon>Cytophagales</taxon>
        <taxon>Cytophagaceae</taxon>
        <taxon>Spirosoma</taxon>
    </lineage>
</organism>
<evidence type="ECO:0000313" key="7">
    <source>
        <dbReference type="EMBL" id="NDU95888.1"/>
    </source>
</evidence>
<dbReference type="InterPro" id="IPR025269">
    <property type="entry name" value="SAM-like_dom"/>
</dbReference>
<evidence type="ECO:0000256" key="2">
    <source>
        <dbReference type="ARBA" id="ARBA00022908"/>
    </source>
</evidence>
<keyword evidence="4" id="KW-0233">DNA recombination</keyword>
<accession>A0A6L9LBN3</accession>
<dbReference type="PANTHER" id="PTHR30349">
    <property type="entry name" value="PHAGE INTEGRASE-RELATED"/>
    <property type="match status" value="1"/>
</dbReference>
<dbReference type="RefSeq" id="WP_163948861.1">
    <property type="nucleotide sequence ID" value="NZ_JAAFZH010000005.1"/>
</dbReference>
<name>A0A6L9LBN3_9BACT</name>
<dbReference type="InterPro" id="IPR002104">
    <property type="entry name" value="Integrase_catalytic"/>
</dbReference>
<gene>
    <name evidence="7" type="ORF">GK108_13475</name>
</gene>
<dbReference type="InterPro" id="IPR035386">
    <property type="entry name" value="Arm-DNA-bind_5"/>
</dbReference>
<reference evidence="7 8" key="1">
    <citation type="submission" date="2020-02" db="EMBL/GenBank/DDBJ databases">
        <title>Draft genome sequence of two Spirosoma agri KCTC 52727 and Spirosoma terrae KCTC 52035.</title>
        <authorList>
            <person name="Rojas J."/>
            <person name="Ambika Manirajan B."/>
            <person name="Suarez C."/>
            <person name="Ratering S."/>
            <person name="Schnell S."/>
        </authorList>
    </citation>
    <scope>NUCLEOTIDE SEQUENCE [LARGE SCALE GENOMIC DNA]</scope>
    <source>
        <strain evidence="7 8">KCTC 52035</strain>
    </source>
</reference>
<dbReference type="EMBL" id="JAAFZH010000005">
    <property type="protein sequence ID" value="NDU95888.1"/>
    <property type="molecule type" value="Genomic_DNA"/>
</dbReference>
<feature type="domain" description="Core-binding (CB)" evidence="6">
    <location>
        <begin position="102"/>
        <end position="186"/>
    </location>
</feature>
<dbReference type="Pfam" id="PF13102">
    <property type="entry name" value="Phage_int_SAM_5"/>
    <property type="match status" value="1"/>
</dbReference>
<dbReference type="Gene3D" id="1.10.443.10">
    <property type="entry name" value="Intergrase catalytic core"/>
    <property type="match status" value="1"/>
</dbReference>
<dbReference type="GO" id="GO:0003677">
    <property type="term" value="F:DNA binding"/>
    <property type="evidence" value="ECO:0007669"/>
    <property type="project" value="UniProtKB-UniRule"/>
</dbReference>
<dbReference type="Proteomes" id="UP000474175">
    <property type="component" value="Unassembled WGS sequence"/>
</dbReference>
<comment type="caution">
    <text evidence="7">The sequence shown here is derived from an EMBL/GenBank/DDBJ whole genome shotgun (WGS) entry which is preliminary data.</text>
</comment>
<dbReference type="GO" id="GO:0015074">
    <property type="term" value="P:DNA integration"/>
    <property type="evidence" value="ECO:0007669"/>
    <property type="project" value="UniProtKB-KW"/>
</dbReference>
<dbReference type="Pfam" id="PF17293">
    <property type="entry name" value="Arm-DNA-bind_5"/>
    <property type="match status" value="1"/>
</dbReference>
<dbReference type="InterPro" id="IPR013762">
    <property type="entry name" value="Integrase-like_cat_sf"/>
</dbReference>
<dbReference type="AlphaFoldDB" id="A0A6L9LBN3"/>
<dbReference type="PROSITE" id="PS51900">
    <property type="entry name" value="CB"/>
    <property type="match status" value="1"/>
</dbReference>
<keyword evidence="2" id="KW-0229">DNA integration</keyword>
<dbReference type="SUPFAM" id="SSF56349">
    <property type="entry name" value="DNA breaking-rejoining enzymes"/>
    <property type="match status" value="1"/>
</dbReference>
<dbReference type="InterPro" id="IPR044068">
    <property type="entry name" value="CB"/>
</dbReference>
<dbReference type="Gene3D" id="1.10.150.130">
    <property type="match status" value="1"/>
</dbReference>
<evidence type="ECO:0000256" key="3">
    <source>
        <dbReference type="ARBA" id="ARBA00023125"/>
    </source>
</evidence>
<protein>
    <submittedName>
        <fullName evidence="7">Tyrosine-type recombinase/integrase</fullName>
    </submittedName>
</protein>
<keyword evidence="3 5" id="KW-0238">DNA-binding</keyword>
<evidence type="ECO:0000313" key="8">
    <source>
        <dbReference type="Proteomes" id="UP000474175"/>
    </source>
</evidence>
<dbReference type="Pfam" id="PF00589">
    <property type="entry name" value="Phage_integrase"/>
    <property type="match status" value="1"/>
</dbReference>
<dbReference type="InterPro" id="IPR011010">
    <property type="entry name" value="DNA_brk_join_enz"/>
</dbReference>
<dbReference type="GO" id="GO:0006310">
    <property type="term" value="P:DNA recombination"/>
    <property type="evidence" value="ECO:0007669"/>
    <property type="project" value="UniProtKB-KW"/>
</dbReference>
<dbReference type="InterPro" id="IPR010998">
    <property type="entry name" value="Integrase_recombinase_N"/>
</dbReference>
<keyword evidence="8" id="KW-1185">Reference proteome</keyword>
<evidence type="ECO:0000259" key="6">
    <source>
        <dbReference type="PROSITE" id="PS51900"/>
    </source>
</evidence>
<evidence type="ECO:0000256" key="4">
    <source>
        <dbReference type="ARBA" id="ARBA00023172"/>
    </source>
</evidence>
<dbReference type="InterPro" id="IPR050090">
    <property type="entry name" value="Tyrosine_recombinase_XerCD"/>
</dbReference>
<sequence length="404" mass="46241">MAHSLKVVLRKKANANGTYPLAIRITVDRKSSYIHLGKNLRETEWDSLEQKVKKNHPNSSRLNSFIRQKLTEIDGKFIDLATQNKVISSNAVRKQVKTKQANSFFLFADASMDTMRRQGKYNRVNAEQPRINIFREFLDGKDIMFPEITVSLLNKFRAYLKGERHVSERTVMNYMILIRTLFNQAITDGMVDPKYYPFGKGKVRIKLPEANKIGLNADEVKLLETVDLSGKPAYWSHARNVWLVAFYFAGMRASDVLRLKHSDFQNDRLHYTMGKNAKAGSLKVPEKVLKIIAQYPKDGKHDLIFPELQVLDHFNDAYDVQRKIASAIKRLDVHMRKIAKLAGINKVLTMHIARHTFGNLSGDKIPIQLLQKLYRHTSITTTIGYQGNFVHKDADEALETVIGG</sequence>